<evidence type="ECO:0000313" key="2">
    <source>
        <dbReference type="Proteomes" id="UP000327157"/>
    </source>
</evidence>
<organism evidence="1 2">
    <name type="scientific">Pyrus ussuriensis x Pyrus communis</name>
    <dbReference type="NCBI Taxonomy" id="2448454"/>
    <lineage>
        <taxon>Eukaryota</taxon>
        <taxon>Viridiplantae</taxon>
        <taxon>Streptophyta</taxon>
        <taxon>Embryophyta</taxon>
        <taxon>Tracheophyta</taxon>
        <taxon>Spermatophyta</taxon>
        <taxon>Magnoliopsida</taxon>
        <taxon>eudicotyledons</taxon>
        <taxon>Gunneridae</taxon>
        <taxon>Pentapetalae</taxon>
        <taxon>rosids</taxon>
        <taxon>fabids</taxon>
        <taxon>Rosales</taxon>
        <taxon>Rosaceae</taxon>
        <taxon>Amygdaloideae</taxon>
        <taxon>Maleae</taxon>
        <taxon>Pyrus</taxon>
    </lineage>
</organism>
<dbReference type="InterPro" id="IPR051564">
    <property type="entry name" value="LRR_receptor-like_kinase"/>
</dbReference>
<name>A0A5N5FBP1_9ROSA</name>
<dbReference type="PANTHER" id="PTHR48055">
    <property type="entry name" value="LEUCINE-RICH REPEAT RECEPTOR PROTEIN KINASE EMS1"/>
    <property type="match status" value="1"/>
</dbReference>
<dbReference type="AlphaFoldDB" id="A0A5N5FBP1"/>
<reference evidence="1 2" key="3">
    <citation type="submission" date="2019-11" db="EMBL/GenBank/DDBJ databases">
        <title>A de novo genome assembly of a pear dwarfing rootstock.</title>
        <authorList>
            <person name="Wang F."/>
            <person name="Wang J."/>
            <person name="Li S."/>
            <person name="Zhang Y."/>
            <person name="Fang M."/>
            <person name="Ma L."/>
            <person name="Zhao Y."/>
            <person name="Jiang S."/>
        </authorList>
    </citation>
    <scope>NUCLEOTIDE SEQUENCE [LARGE SCALE GENOMIC DNA]</scope>
    <source>
        <strain evidence="1">S2</strain>
        <tissue evidence="1">Leaf</tissue>
    </source>
</reference>
<dbReference type="Proteomes" id="UP000327157">
    <property type="component" value="Chromosome 7"/>
</dbReference>
<accession>A0A5N5FBP1</accession>
<gene>
    <name evidence="1" type="ORF">D8674_031374</name>
</gene>
<dbReference type="Gene3D" id="1.10.510.10">
    <property type="entry name" value="Transferase(Phosphotransferase) domain 1"/>
    <property type="match status" value="1"/>
</dbReference>
<protein>
    <submittedName>
        <fullName evidence="1">LRR receptor-like serine/threonine-protein kinase</fullName>
    </submittedName>
</protein>
<keyword evidence="2" id="KW-1185">Reference proteome</keyword>
<dbReference type="GO" id="GO:0016020">
    <property type="term" value="C:membrane"/>
    <property type="evidence" value="ECO:0007669"/>
    <property type="project" value="TreeGrafter"/>
</dbReference>
<sequence length="135" mass="15181">MGHEVWTQGDESSYGILLLEMFTGKRPTSDVFQGTSNLDNYVKAALLEQVVEIVDLVLLHEKQEGDMSANQRLTKASTTIHIKFEESLISILENGIDCSTNVHGERLDIADAMAEMCRIRNKIRADHKIYVVLSM</sequence>
<keyword evidence="1" id="KW-0418">Kinase</keyword>
<proteinExistence type="predicted"/>
<dbReference type="GO" id="GO:0016301">
    <property type="term" value="F:kinase activity"/>
    <property type="evidence" value="ECO:0007669"/>
    <property type="project" value="UniProtKB-KW"/>
</dbReference>
<keyword evidence="1" id="KW-0675">Receptor</keyword>
<evidence type="ECO:0000313" key="1">
    <source>
        <dbReference type="EMBL" id="KAB2595924.1"/>
    </source>
</evidence>
<reference evidence="1 2" key="1">
    <citation type="submission" date="2019-09" db="EMBL/GenBank/DDBJ databases">
        <authorList>
            <person name="Ou C."/>
        </authorList>
    </citation>
    <scope>NUCLEOTIDE SEQUENCE [LARGE SCALE GENOMIC DNA]</scope>
    <source>
        <strain evidence="1">S2</strain>
        <tissue evidence="1">Leaf</tissue>
    </source>
</reference>
<dbReference type="OrthoDB" id="1103805at2759"/>
<dbReference type="PANTHER" id="PTHR48055:SF55">
    <property type="entry name" value="PROTEIN KINASE DOMAIN-CONTAINING PROTEIN"/>
    <property type="match status" value="1"/>
</dbReference>
<comment type="caution">
    <text evidence="1">The sequence shown here is derived from an EMBL/GenBank/DDBJ whole genome shotgun (WGS) entry which is preliminary data.</text>
</comment>
<keyword evidence="1" id="KW-0808">Transferase</keyword>
<dbReference type="EMBL" id="SMOL01000781">
    <property type="protein sequence ID" value="KAB2595924.1"/>
    <property type="molecule type" value="Genomic_DNA"/>
</dbReference>
<reference evidence="2" key="2">
    <citation type="submission" date="2019-10" db="EMBL/GenBank/DDBJ databases">
        <title>A de novo genome assembly of a pear dwarfing rootstock.</title>
        <authorList>
            <person name="Wang F."/>
            <person name="Wang J."/>
            <person name="Li S."/>
            <person name="Zhang Y."/>
            <person name="Fang M."/>
            <person name="Ma L."/>
            <person name="Zhao Y."/>
            <person name="Jiang S."/>
        </authorList>
    </citation>
    <scope>NUCLEOTIDE SEQUENCE [LARGE SCALE GENOMIC DNA]</scope>
</reference>